<reference evidence="12 25" key="6">
    <citation type="journal article" date="2020" name="Nat. Commun.">
        <title>The structures of two archaeal type IV pili illuminate evolutionary relationships.</title>
        <authorList>
            <person name="Wang F."/>
            <person name="Baquero D.P."/>
            <person name="Su Z."/>
            <person name="Beltran L.C."/>
            <person name="Prangishvili D."/>
            <person name="Krupovic M."/>
            <person name="Egelman E.H."/>
        </authorList>
    </citation>
    <scope>NUCLEOTIDE SEQUENCE [LARGE SCALE GENOMIC DNA]</scope>
    <source>
        <strain evidence="12 25">POZ149</strain>
    </source>
</reference>
<dbReference type="EMBL" id="CP011056">
    <property type="protein sequence ID" value="AKA77602.1"/>
    <property type="molecule type" value="Genomic_DNA"/>
</dbReference>
<dbReference type="Proteomes" id="UP000269431">
    <property type="component" value="Chromosome"/>
</dbReference>
<dbReference type="EMBL" id="CP033240">
    <property type="protein sequence ID" value="AZF82434.1"/>
    <property type="molecule type" value="Genomic_DNA"/>
</dbReference>
<dbReference type="OrthoDB" id="8235at2157"/>
<dbReference type="RefSeq" id="WP_009990145.1">
    <property type="nucleotide sequence ID" value="NZ_CP011055.2"/>
</dbReference>
<evidence type="ECO:0000313" key="8">
    <source>
        <dbReference type="EMBL" id="AZF77223.1"/>
    </source>
</evidence>
<feature type="transmembrane region" description="Helical" evidence="1">
    <location>
        <begin position="5"/>
        <end position="27"/>
    </location>
</feature>
<dbReference type="Proteomes" id="UP000033085">
    <property type="component" value="Chromosome"/>
</dbReference>
<dbReference type="EMBL" id="CP033236">
    <property type="protein sequence ID" value="AZF71992.1"/>
    <property type="molecule type" value="Genomic_DNA"/>
</dbReference>
<reference evidence="18 19" key="4">
    <citation type="journal article" date="2018" name="Proc. Natl. Acad. Sci. U.S.A.">
        <title>Nonmutational mechanism of inheritance in the Archaeon Sulfolobus solfataricus.</title>
        <authorList>
            <person name="Payne S."/>
            <person name="McCarthy S."/>
            <person name="Johnson T."/>
            <person name="North E."/>
            <person name="Blum P."/>
        </authorList>
    </citation>
    <scope>NUCLEOTIDE SEQUENCE [LARGE SCALE GENOMIC DNA]</scope>
    <source>
        <strain evidence="6 18">SARC-H</strain>
        <strain evidence="7 22">SARC-I</strain>
        <strain evidence="9 23">SARC-N</strain>
        <strain evidence="10 24">SARC-O</strain>
        <strain evidence="11 19">SUL120</strain>
        <strain evidence="5 20">SULG</strain>
        <strain evidence="8 21">SULM</strain>
    </source>
</reference>
<dbReference type="EMBL" id="CP033238">
    <property type="protein sequence ID" value="AZF77223.1"/>
    <property type="molecule type" value="Genomic_DNA"/>
</dbReference>
<reference evidence="17" key="2">
    <citation type="submission" date="2016-04" db="EMBL/GenBank/DDBJ databases">
        <authorList>
            <person name="Shah S.A."/>
            <person name="Garrett R.A."/>
        </authorList>
    </citation>
    <scope>NUCLEOTIDE SEQUENCE [LARGE SCALE GENOMIC DNA]</scope>
    <source>
        <strain evidence="17">ATCC 35091 / DSM 1616 / JCM 8930 / NBRC 15331 / P1</strain>
    </source>
</reference>
<evidence type="ECO:0000313" key="6">
    <source>
        <dbReference type="EMBL" id="AZF71992.1"/>
    </source>
</evidence>
<evidence type="ECO:0000313" key="4">
    <source>
        <dbReference type="EMBL" id="AKA80293.1"/>
    </source>
</evidence>
<dbReference type="PATRIC" id="fig|2287.6.peg.3055"/>
<evidence type="ECO:0000313" key="16">
    <source>
        <dbReference type="Proteomes" id="UP000033106"/>
    </source>
</evidence>
<evidence type="ECO:0000313" key="14">
    <source>
        <dbReference type="Proteomes" id="UP000033057"/>
    </source>
</evidence>
<dbReference type="EMBL" id="CP050869">
    <property type="protein sequence ID" value="QPG49417.1"/>
    <property type="molecule type" value="Genomic_DNA"/>
</dbReference>
<gene>
    <name evidence="12" type="ORF">HFC64_05955</name>
    <name evidence="13" type="ORF">SSOP1_2256</name>
    <name evidence="4" type="ORF">SULA_2852</name>
    <name evidence="2" type="ORF">SULB_2852</name>
    <name evidence="3" type="ORF">SULC_2849</name>
    <name evidence="5" type="ORF">SULG_14550</name>
    <name evidence="6" type="ORF">SULH_14550</name>
    <name evidence="7" type="ORF">SULI_14550</name>
    <name evidence="8" type="ORF">SULM_14480</name>
    <name evidence="9" type="ORF">SULN_14470</name>
    <name evidence="10" type="ORF">SULO_14490</name>
    <name evidence="11" type="ORF">SULZ_14565</name>
</gene>
<dbReference type="EMBL" id="CP011057">
    <property type="protein sequence ID" value="AKA80293.1"/>
    <property type="molecule type" value="Genomic_DNA"/>
</dbReference>
<dbReference type="Proteomes" id="UP000033057">
    <property type="component" value="Chromosome"/>
</dbReference>
<evidence type="ECO:0000256" key="1">
    <source>
        <dbReference type="SAM" id="Phobius"/>
    </source>
</evidence>
<dbReference type="EMBL" id="CP033237">
    <property type="protein sequence ID" value="AZF74612.1"/>
    <property type="molecule type" value="Genomic_DNA"/>
</dbReference>
<dbReference type="Proteomes" id="UP000273443">
    <property type="component" value="Chromosome"/>
</dbReference>
<evidence type="ECO:0000313" key="21">
    <source>
        <dbReference type="Proteomes" id="UP000273443"/>
    </source>
</evidence>
<dbReference type="Proteomes" id="UP000282269">
    <property type="component" value="Chromosome"/>
</dbReference>
<evidence type="ECO:0000313" key="2">
    <source>
        <dbReference type="EMBL" id="AKA74906.1"/>
    </source>
</evidence>
<evidence type="ECO:0000313" key="10">
    <source>
        <dbReference type="EMBL" id="AZF82434.1"/>
    </source>
</evidence>
<dbReference type="Proteomes" id="UP000594632">
    <property type="component" value="Chromosome"/>
</dbReference>
<dbReference type="GeneID" id="44130824"/>
<dbReference type="KEGG" id="ssoa:SULA_2852"/>
<feature type="transmembrane region" description="Helical" evidence="1">
    <location>
        <begin position="39"/>
        <end position="61"/>
    </location>
</feature>
<evidence type="ECO:0000313" key="7">
    <source>
        <dbReference type="EMBL" id="AZF74612.1"/>
    </source>
</evidence>
<dbReference type="EMBL" id="CP033241">
    <property type="protein sequence ID" value="AZF85039.1"/>
    <property type="molecule type" value="Genomic_DNA"/>
</dbReference>
<evidence type="ECO:0000313" key="22">
    <source>
        <dbReference type="Proteomes" id="UP000275843"/>
    </source>
</evidence>
<evidence type="ECO:0000313" key="25">
    <source>
        <dbReference type="Proteomes" id="UP000594632"/>
    </source>
</evidence>
<accession>A0A0E3KAI0</accession>
<dbReference type="EMBL" id="LT549890">
    <property type="protein sequence ID" value="SAI85810.1"/>
    <property type="molecule type" value="Genomic_DNA"/>
</dbReference>
<dbReference type="GeneID" id="24780332"/>
<dbReference type="Proteomes" id="UP000278715">
    <property type="component" value="Chromosome"/>
</dbReference>
<keyword evidence="1" id="KW-0472">Membrane</keyword>
<sequence length="63" mass="7184">MAGKFYVIVGIFALIFILLYSLLPLYSKNDPTLLGLPLFYWYQIILMPIGALVFTAIVMVIRD</sequence>
<reference evidence="13" key="3">
    <citation type="submission" date="2016-04" db="EMBL/GenBank/DDBJ databases">
        <authorList>
            <person name="Evans L.H."/>
            <person name="Alamgir A."/>
            <person name="Owens N."/>
            <person name="Weber N.D."/>
            <person name="Virtaneva K."/>
            <person name="Barbian K."/>
            <person name="Babar A."/>
            <person name="Rosenke K."/>
        </authorList>
    </citation>
    <scope>NUCLEOTIDE SEQUENCE</scope>
    <source>
        <strain evidence="13">P1</strain>
    </source>
</reference>
<name>A0A0E3KAI0_SACSO</name>
<dbReference type="Proteomes" id="UP000275843">
    <property type="component" value="Chromosome"/>
</dbReference>
<evidence type="ECO:0000313" key="18">
    <source>
        <dbReference type="Proteomes" id="UP000267993"/>
    </source>
</evidence>
<evidence type="ECO:0000313" key="24">
    <source>
        <dbReference type="Proteomes" id="UP000282269"/>
    </source>
</evidence>
<evidence type="ECO:0000313" key="23">
    <source>
        <dbReference type="Proteomes" id="UP000278715"/>
    </source>
</evidence>
<dbReference type="KEGG" id="ssof:SULC_2849"/>
<evidence type="ECO:0000313" key="3">
    <source>
        <dbReference type="EMBL" id="AKA77602.1"/>
    </source>
</evidence>
<evidence type="ECO:0000313" key="12">
    <source>
        <dbReference type="EMBL" id="QPG49417.1"/>
    </source>
</evidence>
<dbReference type="EMBL" id="CP033235">
    <property type="protein sequence ID" value="AZF69372.1"/>
    <property type="molecule type" value="Genomic_DNA"/>
</dbReference>
<dbReference type="Proteomes" id="UP000267993">
    <property type="component" value="Chromosome"/>
</dbReference>
<protein>
    <submittedName>
        <fullName evidence="3">DUF3311 domain-containing protein</fullName>
    </submittedName>
</protein>
<dbReference type="AlphaFoldDB" id="A0A0E3KAI0"/>
<evidence type="ECO:0000313" key="13">
    <source>
        <dbReference type="EMBL" id="SAI85810.1"/>
    </source>
</evidence>
<dbReference type="Proteomes" id="UP000033106">
    <property type="component" value="Chromosome"/>
</dbReference>
<dbReference type="Pfam" id="PF11755">
    <property type="entry name" value="DUF3311"/>
    <property type="match status" value="1"/>
</dbReference>
<dbReference type="Proteomes" id="UP000273194">
    <property type="component" value="Chromosome"/>
</dbReference>
<organism evidence="3 14">
    <name type="scientific">Saccharolobus solfataricus</name>
    <name type="common">Sulfolobus solfataricus</name>
    <dbReference type="NCBI Taxonomy" id="2287"/>
    <lineage>
        <taxon>Archaea</taxon>
        <taxon>Thermoproteota</taxon>
        <taxon>Thermoprotei</taxon>
        <taxon>Sulfolobales</taxon>
        <taxon>Sulfolobaceae</taxon>
        <taxon>Saccharolobus</taxon>
    </lineage>
</organism>
<evidence type="ECO:0000313" key="15">
    <source>
        <dbReference type="Proteomes" id="UP000033085"/>
    </source>
</evidence>
<dbReference type="KEGG" id="ssol:SULB_2852"/>
<dbReference type="EMBL" id="CP011055">
    <property type="protein sequence ID" value="AKA74906.1"/>
    <property type="molecule type" value="Genomic_DNA"/>
</dbReference>
<evidence type="ECO:0000313" key="20">
    <source>
        <dbReference type="Proteomes" id="UP000273194"/>
    </source>
</evidence>
<proteinExistence type="predicted"/>
<evidence type="ECO:0000313" key="5">
    <source>
        <dbReference type="EMBL" id="AZF69372.1"/>
    </source>
</evidence>
<evidence type="ECO:0000313" key="9">
    <source>
        <dbReference type="EMBL" id="AZF79828.1"/>
    </source>
</evidence>
<keyword evidence="1" id="KW-1133">Transmembrane helix</keyword>
<keyword evidence="1" id="KW-0812">Transmembrane</keyword>
<evidence type="ECO:0000313" key="11">
    <source>
        <dbReference type="EMBL" id="AZF85039.1"/>
    </source>
</evidence>
<dbReference type="Proteomes" id="UP000076770">
    <property type="component" value="Chromosome i"/>
</dbReference>
<dbReference type="InterPro" id="IPR021741">
    <property type="entry name" value="DUF3311"/>
</dbReference>
<dbReference type="EMBL" id="CP033239">
    <property type="protein sequence ID" value="AZF79828.1"/>
    <property type="molecule type" value="Genomic_DNA"/>
</dbReference>
<evidence type="ECO:0000313" key="19">
    <source>
        <dbReference type="Proteomes" id="UP000269431"/>
    </source>
</evidence>
<reference evidence="3" key="5">
    <citation type="submission" date="2018-10" db="EMBL/GenBank/DDBJ databases">
        <authorList>
            <person name="McCarthy S."/>
            <person name="Gradnigo J."/>
            <person name="Johnson T."/>
            <person name="Payne S."/>
            <person name="Lipzen A."/>
            <person name="Schackwitz W."/>
            <person name="Martin J."/>
            <person name="Moriyama E."/>
            <person name="Blum P."/>
        </authorList>
    </citation>
    <scope>NUCLEOTIDE SEQUENCE</scope>
    <source>
        <strain evidence="2">SARC-B</strain>
        <strain evidence="3">SARC-C</strain>
        <strain evidence="4">SULA</strain>
    </source>
</reference>
<evidence type="ECO:0000313" key="17">
    <source>
        <dbReference type="Proteomes" id="UP000076770"/>
    </source>
</evidence>
<reference evidence="14 15" key="1">
    <citation type="journal article" date="2015" name="Genome Announc.">
        <title>Complete Genome Sequence of Sulfolobus solfataricus Strain 98/2 and Evolved Derivatives.</title>
        <authorList>
            <person name="McCarthy S."/>
            <person name="Gradnigo J."/>
            <person name="Johnson T."/>
            <person name="Payne S."/>
            <person name="Lipzen A."/>
            <person name="Martin J."/>
            <person name="Schackwitz W."/>
            <person name="Moriyama E."/>
            <person name="Blum P."/>
        </authorList>
    </citation>
    <scope>NUCLEOTIDE SEQUENCE [LARGE SCALE GENOMIC DNA]</scope>
    <source>
        <strain evidence="14">98/2 SULC</strain>
        <strain evidence="2">SARC-B</strain>
        <strain evidence="3">SARC-C</strain>
        <strain evidence="4 16">SULA</strain>
        <strain evidence="15">SULB</strain>
    </source>
</reference>